<dbReference type="SUPFAM" id="SSF57701">
    <property type="entry name" value="Zn2/Cys6 DNA-binding domain"/>
    <property type="match status" value="1"/>
</dbReference>
<dbReference type="EMBL" id="KB020492">
    <property type="protein sequence ID" value="ELA37138.1"/>
    <property type="molecule type" value="Genomic_DNA"/>
</dbReference>
<evidence type="ECO:0000259" key="2">
    <source>
        <dbReference type="PROSITE" id="PS00463"/>
    </source>
</evidence>
<keyword evidence="5" id="KW-1185">Reference proteome</keyword>
<reference evidence="3" key="1">
    <citation type="submission" date="2012-08" db="EMBL/GenBank/DDBJ databases">
        <title>Genome analysis of Colletotrichum orbiculare and Colletotrichum fructicola.</title>
        <authorList>
            <person name="Gan P.H.P."/>
            <person name="Ikeda K."/>
            <person name="Irieda H."/>
            <person name="Narusaka M."/>
            <person name="O'Connell R.J."/>
            <person name="Narusaka Y."/>
            <person name="Takano Y."/>
            <person name="Kubo Y."/>
            <person name="Shirasu K."/>
        </authorList>
    </citation>
    <scope>NUCLEOTIDE SEQUENCE</scope>
    <source>
        <strain evidence="3">Nara gc5</strain>
    </source>
</reference>
<dbReference type="PROSITE" id="PS00463">
    <property type="entry name" value="ZN2_CY6_FUNGAL_1"/>
    <property type="match status" value="1"/>
</dbReference>
<dbReference type="GO" id="GO:0000981">
    <property type="term" value="F:DNA-binding transcription factor activity, RNA polymerase II-specific"/>
    <property type="evidence" value="ECO:0007669"/>
    <property type="project" value="InterPro"/>
</dbReference>
<sequence>MDHQSQNEQFGMERGVIQAVSDDVVSFNNEIPPPALTQATHEGLFNFHVEEEDVLFYERLTEALRIDAQSPPNNLLDAEQDMVAVATDEANNEQASFYSQARPQANYDDISRRLSREEMDAYSRDILGPNNLLGFEGDMRVNNGQTPFLSQAYPQLPSVPQPSPVPAAQNIDPRLMEAPVAQAPTFAGAASLAHGTPYLSPVMTPSPAQPQPLVVPEALKPNTAGNRVKKAGGKKTGNKIGRKIGQRACDSCRKSHLTCKTETGANSCNQCWEKKTPCNQGSTADKRTKKSNEQGFLNTVDACKKYLKDLLILIFGMHDAKPEIKQGNMPLIGKMLSNDHPDSSTAVDLLTMKPLDEVAAQARVRLDALANLQLDLEGIHRVTEMRKHTKLCIERTREHVITLGRYLHVLMDGTYDAESVDFSLATVVGSPAPFSQIGQEMKAGFSHSDSGVYVDSLVGYFDRMVATISGK</sequence>
<gene>
    <name evidence="3" type="ORF">CGGC5_325</name>
    <name evidence="4" type="ORF">CGGC5_v009667</name>
</gene>
<feature type="domain" description="Zn(2)-C6 fungal-type" evidence="2">
    <location>
        <begin position="248"/>
        <end position="278"/>
    </location>
</feature>
<dbReference type="InterPro" id="IPR001138">
    <property type="entry name" value="Zn2Cys6_DnaBD"/>
</dbReference>
<name>L2GGJ4_COLFN</name>
<reference evidence="4 5" key="3">
    <citation type="submission" date="2020-04" db="EMBL/GenBank/DDBJ databases">
        <title>Genome sequencing and assembly of multiple isolates from the Colletotrichum gloeosporioides species complex.</title>
        <authorList>
            <person name="Gan P."/>
            <person name="Shirasu K."/>
        </authorList>
    </citation>
    <scope>NUCLEOTIDE SEQUENCE [LARGE SCALE GENOMIC DNA]</scope>
    <source>
        <strain evidence="4 5">Nara gc5</strain>
    </source>
</reference>
<dbReference type="HOGENOM" id="CLU_580028_0_0_1"/>
<evidence type="ECO:0000313" key="4">
    <source>
        <dbReference type="EMBL" id="KAF4482949.1"/>
    </source>
</evidence>
<keyword evidence="1" id="KW-0539">Nucleus</keyword>
<dbReference type="AlphaFoldDB" id="L2GGJ4"/>
<proteinExistence type="predicted"/>
<evidence type="ECO:0000313" key="5">
    <source>
        <dbReference type="Proteomes" id="UP000011096"/>
    </source>
</evidence>
<dbReference type="STRING" id="1213859.L2GGJ4"/>
<reference evidence="4 5" key="2">
    <citation type="submission" date="2012-08" db="EMBL/GenBank/DDBJ databases">
        <authorList>
            <person name="Gan P.H.P."/>
            <person name="Ikeda K."/>
            <person name="Irieda H."/>
            <person name="Narusaka M."/>
            <person name="O'Connell R.J."/>
            <person name="Narusaka Y."/>
            <person name="Takano Y."/>
            <person name="Kubo Y."/>
            <person name="Shirasu K."/>
        </authorList>
    </citation>
    <scope>NUCLEOTIDE SEQUENCE [LARGE SCALE GENOMIC DNA]</scope>
    <source>
        <strain evidence="4 5">Nara gc5</strain>
    </source>
</reference>
<dbReference type="GO" id="GO:0008270">
    <property type="term" value="F:zinc ion binding"/>
    <property type="evidence" value="ECO:0007669"/>
    <property type="project" value="InterPro"/>
</dbReference>
<dbReference type="OrthoDB" id="4823806at2759"/>
<dbReference type="Proteomes" id="UP000011096">
    <property type="component" value="Unassembled WGS sequence"/>
</dbReference>
<evidence type="ECO:0000256" key="1">
    <source>
        <dbReference type="ARBA" id="ARBA00023242"/>
    </source>
</evidence>
<organism evidence="3">
    <name type="scientific">Colletotrichum fructicola (strain Nara gc5)</name>
    <name type="common">Anthracnose fungus</name>
    <name type="synonym">Colletotrichum gloeosporioides (strain Nara gc5)</name>
    <dbReference type="NCBI Taxonomy" id="1213859"/>
    <lineage>
        <taxon>Eukaryota</taxon>
        <taxon>Fungi</taxon>
        <taxon>Dikarya</taxon>
        <taxon>Ascomycota</taxon>
        <taxon>Pezizomycotina</taxon>
        <taxon>Sordariomycetes</taxon>
        <taxon>Hypocreomycetidae</taxon>
        <taxon>Glomerellales</taxon>
        <taxon>Glomerellaceae</taxon>
        <taxon>Colletotrichum</taxon>
        <taxon>Colletotrichum gloeosporioides species complex</taxon>
    </lineage>
</organism>
<evidence type="ECO:0000313" key="3">
    <source>
        <dbReference type="EMBL" id="ELA37138.1"/>
    </source>
</evidence>
<dbReference type="EMBL" id="ANPB02000005">
    <property type="protein sequence ID" value="KAF4482949.1"/>
    <property type="molecule type" value="Genomic_DNA"/>
</dbReference>
<protein>
    <recommendedName>
        <fullName evidence="2">Zn(2)-C6 fungal-type domain-containing protein</fullName>
    </recommendedName>
</protein>
<dbReference type="InParanoid" id="L2GGJ4"/>
<dbReference type="InterPro" id="IPR036864">
    <property type="entry name" value="Zn2-C6_fun-type_DNA-bd_sf"/>
</dbReference>
<accession>L2GGJ4</accession>